<dbReference type="InterPro" id="IPR004408">
    <property type="entry name" value="Biotin_CoA_COase_ligase"/>
</dbReference>
<dbReference type="PANTHER" id="PTHR12835">
    <property type="entry name" value="BIOTIN PROTEIN LIGASE"/>
    <property type="match status" value="1"/>
</dbReference>
<dbReference type="Pfam" id="PF03099">
    <property type="entry name" value="BPL_LplA_LipB"/>
    <property type="match status" value="1"/>
</dbReference>
<dbReference type="NCBIfam" id="TIGR00121">
    <property type="entry name" value="birA_ligase"/>
    <property type="match status" value="1"/>
</dbReference>
<protein>
    <recommendedName>
        <fullName evidence="3">biotin--[biotin carboxyl-carrier protein] ligase</fullName>
        <ecNumber evidence="3">6.3.4.15</ecNumber>
    </recommendedName>
</protein>
<dbReference type="InterPro" id="IPR003142">
    <property type="entry name" value="BPL_C"/>
</dbReference>
<dbReference type="EMBL" id="BAAAQY010000009">
    <property type="protein sequence ID" value="GAA2242463.1"/>
    <property type="molecule type" value="Genomic_DNA"/>
</dbReference>
<dbReference type="Pfam" id="PF02237">
    <property type="entry name" value="BPL_C"/>
    <property type="match status" value="1"/>
</dbReference>
<dbReference type="CDD" id="cd16442">
    <property type="entry name" value="BPL"/>
    <property type="match status" value="1"/>
</dbReference>
<organism evidence="5 6">
    <name type="scientific">Herbiconiux moechotypicola</name>
    <dbReference type="NCBI Taxonomy" id="637393"/>
    <lineage>
        <taxon>Bacteria</taxon>
        <taxon>Bacillati</taxon>
        <taxon>Actinomycetota</taxon>
        <taxon>Actinomycetes</taxon>
        <taxon>Micrococcales</taxon>
        <taxon>Microbacteriaceae</taxon>
        <taxon>Herbiconiux</taxon>
    </lineage>
</organism>
<comment type="caution">
    <text evidence="5">The sequence shown here is derived from an EMBL/GenBank/DDBJ whole genome shotgun (WGS) entry which is preliminary data.</text>
</comment>
<dbReference type="RefSeq" id="WP_259480416.1">
    <property type="nucleotide sequence ID" value="NZ_BAAAQY010000009.1"/>
</dbReference>
<gene>
    <name evidence="5" type="ORF">GCM10009851_29730</name>
</gene>
<dbReference type="SUPFAM" id="SSF55681">
    <property type="entry name" value="Class II aaRS and biotin synthetases"/>
    <property type="match status" value="1"/>
</dbReference>
<dbReference type="Gene3D" id="2.30.30.100">
    <property type="match status" value="1"/>
</dbReference>
<evidence type="ECO:0000313" key="5">
    <source>
        <dbReference type="EMBL" id="GAA2242463.1"/>
    </source>
</evidence>
<dbReference type="Proteomes" id="UP001500929">
    <property type="component" value="Unassembled WGS sequence"/>
</dbReference>
<evidence type="ECO:0000256" key="1">
    <source>
        <dbReference type="ARBA" id="ARBA00022598"/>
    </source>
</evidence>
<dbReference type="InterPro" id="IPR045864">
    <property type="entry name" value="aa-tRNA-synth_II/BPL/LPL"/>
</dbReference>
<sequence length="289" mass="29169">MHPPKHSRPHPPLPLAEAIAARLSWLPTAGSTNDVLAELATGPDARGWPDLAVVATDDQVAGKGRLGRSWAAPAGGSLAISVLLRPTGPSGAPVPVERWGFLPVLSGIAMARVVGRLVAAASLRSSHAEHSGPVGLKWPNDVLIGDRKVSGILAELLPGAAGIVLGAGVNLTLSSDQLPVPTATSLALAGVSSVSTDAVLAGYLDDLTGLYRTWCAHDGDAEAAGLVAEAVRASVTLGRAVRVELPGGGVRTGTATALDAGGRLVVEPDDGAEPLVVAAGDVTHLRHEA</sequence>
<evidence type="ECO:0000256" key="2">
    <source>
        <dbReference type="ARBA" id="ARBA00023267"/>
    </source>
</evidence>
<keyword evidence="2" id="KW-0092">Biotin</keyword>
<name>A0ABP5QUQ9_9MICO</name>
<keyword evidence="1 5" id="KW-0436">Ligase</keyword>
<accession>A0ABP5QUQ9</accession>
<feature type="domain" description="BPL/LPL catalytic" evidence="4">
    <location>
        <begin position="8"/>
        <end position="215"/>
    </location>
</feature>
<proteinExistence type="predicted"/>
<dbReference type="PROSITE" id="PS51733">
    <property type="entry name" value="BPL_LPL_CATALYTIC"/>
    <property type="match status" value="1"/>
</dbReference>
<evidence type="ECO:0000259" key="4">
    <source>
        <dbReference type="PROSITE" id="PS51733"/>
    </source>
</evidence>
<keyword evidence="6" id="KW-1185">Reference proteome</keyword>
<dbReference type="PANTHER" id="PTHR12835:SF5">
    <property type="entry name" value="BIOTIN--PROTEIN LIGASE"/>
    <property type="match status" value="1"/>
</dbReference>
<dbReference type="GO" id="GO:0016874">
    <property type="term" value="F:ligase activity"/>
    <property type="evidence" value="ECO:0007669"/>
    <property type="project" value="UniProtKB-KW"/>
</dbReference>
<dbReference type="Gene3D" id="3.30.930.10">
    <property type="entry name" value="Bira Bifunctional Protein, Domain 2"/>
    <property type="match status" value="1"/>
</dbReference>
<reference evidence="6" key="1">
    <citation type="journal article" date="2019" name="Int. J. Syst. Evol. Microbiol.">
        <title>The Global Catalogue of Microorganisms (GCM) 10K type strain sequencing project: providing services to taxonomists for standard genome sequencing and annotation.</title>
        <authorList>
            <consortium name="The Broad Institute Genomics Platform"/>
            <consortium name="The Broad Institute Genome Sequencing Center for Infectious Disease"/>
            <person name="Wu L."/>
            <person name="Ma J."/>
        </authorList>
    </citation>
    <scope>NUCLEOTIDE SEQUENCE [LARGE SCALE GENOMIC DNA]</scope>
    <source>
        <strain evidence="6">JCM 16117</strain>
    </source>
</reference>
<evidence type="ECO:0000256" key="3">
    <source>
        <dbReference type="ARBA" id="ARBA00024227"/>
    </source>
</evidence>
<dbReference type="InterPro" id="IPR004143">
    <property type="entry name" value="BPL_LPL_catalytic"/>
</dbReference>
<dbReference type="EC" id="6.3.4.15" evidence="3"/>
<evidence type="ECO:0000313" key="6">
    <source>
        <dbReference type="Proteomes" id="UP001500929"/>
    </source>
</evidence>